<feature type="region of interest" description="Disordered" evidence="1">
    <location>
        <begin position="1"/>
        <end position="31"/>
    </location>
</feature>
<evidence type="ECO:0000313" key="2">
    <source>
        <dbReference type="EMBL" id="KAF2862460.1"/>
    </source>
</evidence>
<reference evidence="2" key="1">
    <citation type="journal article" date="2020" name="Stud. Mycol.">
        <title>101 Dothideomycetes genomes: a test case for predicting lifestyles and emergence of pathogens.</title>
        <authorList>
            <person name="Haridas S."/>
            <person name="Albert R."/>
            <person name="Binder M."/>
            <person name="Bloem J."/>
            <person name="Labutti K."/>
            <person name="Salamov A."/>
            <person name="Andreopoulos B."/>
            <person name="Baker S."/>
            <person name="Barry K."/>
            <person name="Bills G."/>
            <person name="Bluhm B."/>
            <person name="Cannon C."/>
            <person name="Castanera R."/>
            <person name="Culley D."/>
            <person name="Daum C."/>
            <person name="Ezra D."/>
            <person name="Gonzalez J."/>
            <person name="Henrissat B."/>
            <person name="Kuo A."/>
            <person name="Liang C."/>
            <person name="Lipzen A."/>
            <person name="Lutzoni F."/>
            <person name="Magnuson J."/>
            <person name="Mondo S."/>
            <person name="Nolan M."/>
            <person name="Ohm R."/>
            <person name="Pangilinan J."/>
            <person name="Park H.-J."/>
            <person name="Ramirez L."/>
            <person name="Alfaro M."/>
            <person name="Sun H."/>
            <person name="Tritt A."/>
            <person name="Yoshinaga Y."/>
            <person name="Zwiers L.-H."/>
            <person name="Turgeon B."/>
            <person name="Goodwin S."/>
            <person name="Spatafora J."/>
            <person name="Crous P."/>
            <person name="Grigoriev I."/>
        </authorList>
    </citation>
    <scope>NUCLEOTIDE SEQUENCE</scope>
    <source>
        <strain evidence="2">CBS 480.64</strain>
    </source>
</reference>
<dbReference type="GO" id="GO:0005634">
    <property type="term" value="C:nucleus"/>
    <property type="evidence" value="ECO:0007669"/>
    <property type="project" value="TreeGrafter"/>
</dbReference>
<keyword evidence="3" id="KW-1185">Reference proteome</keyword>
<feature type="region of interest" description="Disordered" evidence="1">
    <location>
        <begin position="61"/>
        <end position="125"/>
    </location>
</feature>
<feature type="compositionally biased region" description="Polar residues" evidence="1">
    <location>
        <begin position="87"/>
        <end position="101"/>
    </location>
</feature>
<feature type="compositionally biased region" description="Polar residues" evidence="1">
    <location>
        <begin position="108"/>
        <end position="125"/>
    </location>
</feature>
<dbReference type="PANTHER" id="PTHR13621">
    <property type="entry name" value="PROLINE-RICH PROTEIN PRCC"/>
    <property type="match status" value="1"/>
</dbReference>
<feature type="compositionally biased region" description="Basic and acidic residues" evidence="1">
    <location>
        <begin position="313"/>
        <end position="328"/>
    </location>
</feature>
<protein>
    <submittedName>
        <fullName evidence="2">Uncharacterized protein</fullName>
    </submittedName>
</protein>
<dbReference type="Proteomes" id="UP000799421">
    <property type="component" value="Unassembled WGS sequence"/>
</dbReference>
<dbReference type="PANTHER" id="PTHR13621:SF2">
    <property type="entry name" value="PROLINE-RICH PROTEIN PRCC"/>
    <property type="match status" value="1"/>
</dbReference>
<feature type="region of interest" description="Disordered" evidence="1">
    <location>
        <begin position="311"/>
        <end position="339"/>
    </location>
</feature>
<name>A0A6A7C4S4_9PEZI</name>
<dbReference type="OrthoDB" id="2555634at2759"/>
<gene>
    <name evidence="2" type="ORF">K470DRAFT_212857</name>
</gene>
<organism evidence="2 3">
    <name type="scientific">Piedraia hortae CBS 480.64</name>
    <dbReference type="NCBI Taxonomy" id="1314780"/>
    <lineage>
        <taxon>Eukaryota</taxon>
        <taxon>Fungi</taxon>
        <taxon>Dikarya</taxon>
        <taxon>Ascomycota</taxon>
        <taxon>Pezizomycotina</taxon>
        <taxon>Dothideomycetes</taxon>
        <taxon>Dothideomycetidae</taxon>
        <taxon>Capnodiales</taxon>
        <taxon>Piedraiaceae</taxon>
        <taxon>Piedraia</taxon>
    </lineage>
</organism>
<dbReference type="AlphaFoldDB" id="A0A6A7C4S4"/>
<dbReference type="InterPro" id="IPR018800">
    <property type="entry name" value="PRCC"/>
</dbReference>
<dbReference type="EMBL" id="MU005966">
    <property type="protein sequence ID" value="KAF2862460.1"/>
    <property type="molecule type" value="Genomic_DNA"/>
</dbReference>
<proteinExistence type="predicted"/>
<dbReference type="Pfam" id="PF10253">
    <property type="entry name" value="PRCC"/>
    <property type="match status" value="1"/>
</dbReference>
<accession>A0A6A7C4S4</accession>
<evidence type="ECO:0000313" key="3">
    <source>
        <dbReference type="Proteomes" id="UP000799421"/>
    </source>
</evidence>
<evidence type="ECO:0000256" key="1">
    <source>
        <dbReference type="SAM" id="MobiDB-lite"/>
    </source>
</evidence>
<sequence length="339" mass="37102">MSLVAYSDSEGSDDEIPHSPETAKPVVTKREDQTLKVQLPFLKPEPEDEVRPFKKMKTASGFGDFNSLLSAPKRPAMLPKDGLKTSAEATFTRTPNLNERNNAADPVSASQPQYDGSPSQPSVEEQTKNIANDVKITGKATQFMPLSVANNKKKAAQSKAKKTAAIEPKVIDFGRTKGSQSMEKPLERRPLFSMLTIDYAAAVTEDDTAEVMLGQEQKLRSPSMTQRSAVAHSSANSLETVAEELNLTPSQRRQLFGRQGCDAASANITQFNMDQEYAANEQARQAGETGQHKTVRAIAPGKHSLQQLIRNAKSNEEGIQEKWAEGRHSKGGSKYGWGR</sequence>